<protein>
    <submittedName>
        <fullName evidence="1">Uncharacterized protein</fullName>
    </submittedName>
</protein>
<proteinExistence type="predicted"/>
<dbReference type="AlphaFoldDB" id="A0A1Q9EYY3"/>
<dbReference type="EMBL" id="LSRX01000041">
    <property type="protein sequence ID" value="OLQ12572.1"/>
    <property type="molecule type" value="Genomic_DNA"/>
</dbReference>
<keyword evidence="2" id="KW-1185">Reference proteome</keyword>
<sequence length="192" mass="21088">MGNDGSGLISKEEFATMKYDANVMTALRDLGIKEKQFDMYVQLLFDLPDKDPSDQGEASMGLEKLVEALCRLRPGAAVNLLDWSTFKTAVLRSQDEVQERVKKVYRLLRQKSKGGSVPSTPRIYQPIQEQPAQPKSPWKLSNRIMDEHAKRGAFLHCGEGVVGLHGPSAKLSGGPGQGALCGTLQSTTVDER</sequence>
<reference evidence="1 2" key="1">
    <citation type="submission" date="2016-02" db="EMBL/GenBank/DDBJ databases">
        <title>Genome analysis of coral dinoflagellate symbionts highlights evolutionary adaptations to a symbiotic lifestyle.</title>
        <authorList>
            <person name="Aranda M."/>
            <person name="Li Y."/>
            <person name="Liew Y.J."/>
            <person name="Baumgarten S."/>
            <person name="Simakov O."/>
            <person name="Wilson M."/>
            <person name="Piel J."/>
            <person name="Ashoor H."/>
            <person name="Bougouffa S."/>
            <person name="Bajic V.B."/>
            <person name="Ryu T."/>
            <person name="Ravasi T."/>
            <person name="Bayer T."/>
            <person name="Micklem G."/>
            <person name="Kim H."/>
            <person name="Bhak J."/>
            <person name="Lajeunesse T.C."/>
            <person name="Voolstra C.R."/>
        </authorList>
    </citation>
    <scope>NUCLEOTIDE SEQUENCE [LARGE SCALE GENOMIC DNA]</scope>
    <source>
        <strain evidence="1 2">CCMP2467</strain>
    </source>
</reference>
<comment type="caution">
    <text evidence="1">The sequence shown here is derived from an EMBL/GenBank/DDBJ whole genome shotgun (WGS) entry which is preliminary data.</text>
</comment>
<organism evidence="1 2">
    <name type="scientific">Symbiodinium microadriaticum</name>
    <name type="common">Dinoflagellate</name>
    <name type="synonym">Zooxanthella microadriatica</name>
    <dbReference type="NCBI Taxonomy" id="2951"/>
    <lineage>
        <taxon>Eukaryota</taxon>
        <taxon>Sar</taxon>
        <taxon>Alveolata</taxon>
        <taxon>Dinophyceae</taxon>
        <taxon>Suessiales</taxon>
        <taxon>Symbiodiniaceae</taxon>
        <taxon>Symbiodinium</taxon>
    </lineage>
</organism>
<evidence type="ECO:0000313" key="2">
    <source>
        <dbReference type="Proteomes" id="UP000186817"/>
    </source>
</evidence>
<accession>A0A1Q9EYY3</accession>
<dbReference type="OrthoDB" id="10314074at2759"/>
<gene>
    <name evidence="1" type="ORF">AK812_SmicGene3532</name>
</gene>
<evidence type="ECO:0000313" key="1">
    <source>
        <dbReference type="EMBL" id="OLQ12572.1"/>
    </source>
</evidence>
<name>A0A1Q9EYY3_SYMMI</name>
<dbReference type="Proteomes" id="UP000186817">
    <property type="component" value="Unassembled WGS sequence"/>
</dbReference>